<evidence type="ECO:0000256" key="1">
    <source>
        <dbReference type="SAM" id="Phobius"/>
    </source>
</evidence>
<feature type="transmembrane region" description="Helical" evidence="1">
    <location>
        <begin position="232"/>
        <end position="252"/>
    </location>
</feature>
<keyword evidence="1" id="KW-0472">Membrane</keyword>
<gene>
    <name evidence="3" type="ORF">F6I03_03100</name>
</gene>
<evidence type="ECO:0000313" key="3">
    <source>
        <dbReference type="EMBL" id="KAA9302215.1"/>
    </source>
</evidence>
<dbReference type="Pfam" id="PF00535">
    <property type="entry name" value="Glycos_transf_2"/>
    <property type="match status" value="1"/>
</dbReference>
<evidence type="ECO:0000313" key="4">
    <source>
        <dbReference type="Proteomes" id="UP000327148"/>
    </source>
</evidence>
<keyword evidence="1" id="KW-0812">Transmembrane</keyword>
<dbReference type="SUPFAM" id="SSF53448">
    <property type="entry name" value="Nucleotide-diphospho-sugar transferases"/>
    <property type="match status" value="1"/>
</dbReference>
<name>A0A5N1GML0_9LACT</name>
<dbReference type="PANTHER" id="PTHR22916">
    <property type="entry name" value="GLYCOSYLTRANSFERASE"/>
    <property type="match status" value="1"/>
</dbReference>
<accession>A0A5N1GML0</accession>
<dbReference type="EMBL" id="VYWO01000001">
    <property type="protein sequence ID" value="KAA9302215.1"/>
    <property type="molecule type" value="Genomic_DNA"/>
</dbReference>
<dbReference type="Gene3D" id="3.90.550.10">
    <property type="entry name" value="Spore Coat Polysaccharide Biosynthesis Protein SpsA, Chain A"/>
    <property type="match status" value="1"/>
</dbReference>
<keyword evidence="3" id="KW-0808">Transferase</keyword>
<feature type="domain" description="Glycosyltransferase 2-like" evidence="2">
    <location>
        <begin position="4"/>
        <end position="129"/>
    </location>
</feature>
<dbReference type="InterPro" id="IPR001173">
    <property type="entry name" value="Glyco_trans_2-like"/>
</dbReference>
<dbReference type="OrthoDB" id="9815829at2"/>
<dbReference type="Proteomes" id="UP000327148">
    <property type="component" value="Unassembled WGS sequence"/>
</dbReference>
<dbReference type="AlphaFoldDB" id="A0A5N1GML0"/>
<protein>
    <submittedName>
        <fullName evidence="3">Glycosyltransferase</fullName>
    </submittedName>
</protein>
<dbReference type="PANTHER" id="PTHR22916:SF3">
    <property type="entry name" value="UDP-GLCNAC:BETAGAL BETA-1,3-N-ACETYLGLUCOSAMINYLTRANSFERASE-LIKE PROTEIN 1"/>
    <property type="match status" value="1"/>
</dbReference>
<dbReference type="RefSeq" id="WP_070430339.1">
    <property type="nucleotide sequence ID" value="NZ_VYWO01000001.1"/>
</dbReference>
<proteinExistence type="predicted"/>
<evidence type="ECO:0000259" key="2">
    <source>
        <dbReference type="Pfam" id="PF00535"/>
    </source>
</evidence>
<keyword evidence="1" id="KW-1133">Transmembrane helix</keyword>
<dbReference type="InterPro" id="IPR029044">
    <property type="entry name" value="Nucleotide-diphossugar_trans"/>
</dbReference>
<reference evidence="3 4" key="1">
    <citation type="submission" date="2019-09" db="EMBL/GenBank/DDBJ databases">
        <title>Draft genome sequence assemblies of isolates from the urinary tract.</title>
        <authorList>
            <person name="Mores C.R."/>
            <person name="Putonti C."/>
            <person name="Wolfe A.J."/>
        </authorList>
    </citation>
    <scope>NUCLEOTIDE SEQUENCE [LARGE SCALE GENOMIC DNA]</scope>
    <source>
        <strain evidence="3 4">UMB623</strain>
    </source>
</reference>
<organism evidence="3 4">
    <name type="scientific">Aerococcus sanguinicola</name>
    <dbReference type="NCBI Taxonomy" id="119206"/>
    <lineage>
        <taxon>Bacteria</taxon>
        <taxon>Bacillati</taxon>
        <taxon>Bacillota</taxon>
        <taxon>Bacilli</taxon>
        <taxon>Lactobacillales</taxon>
        <taxon>Aerococcaceae</taxon>
        <taxon>Aerococcus</taxon>
    </lineage>
</organism>
<dbReference type="GO" id="GO:0016758">
    <property type="term" value="F:hexosyltransferase activity"/>
    <property type="evidence" value="ECO:0007669"/>
    <property type="project" value="UniProtKB-ARBA"/>
</dbReference>
<sequence>MKISVIMSEYNTSPEIFTKAIQSVLNQTFSDFELIIVNDGNPDFKKMITDFTDPRIKIIENTSNLGLPSSLNKAISQARGRYIARMDTDDISHPDRLQKQYEFIIQNPQYSVVGTSINYLTEKNELIPKIYRGQITENDLMNRIAPVHPSVLMVKDDLEAIGCYDTKNVKRCEDFVLWAKFLLNGKKIYVMEDILLDYRVELKDYQKRTLSTRKDEIRNRFIYYKRLNATPFQYLSIFKSFLAAIVPAKLIAKYHRRR</sequence>
<comment type="caution">
    <text evidence="3">The sequence shown here is derived from an EMBL/GenBank/DDBJ whole genome shotgun (WGS) entry which is preliminary data.</text>
</comment>